<organism evidence="1 2">
    <name type="scientific">Willisornis vidua</name>
    <name type="common">Xingu scale-backed antbird</name>
    <dbReference type="NCBI Taxonomy" id="1566151"/>
    <lineage>
        <taxon>Eukaryota</taxon>
        <taxon>Metazoa</taxon>
        <taxon>Chordata</taxon>
        <taxon>Craniata</taxon>
        <taxon>Vertebrata</taxon>
        <taxon>Euteleostomi</taxon>
        <taxon>Archelosauria</taxon>
        <taxon>Archosauria</taxon>
        <taxon>Dinosauria</taxon>
        <taxon>Saurischia</taxon>
        <taxon>Theropoda</taxon>
        <taxon>Coelurosauria</taxon>
        <taxon>Aves</taxon>
        <taxon>Neognathae</taxon>
        <taxon>Neoaves</taxon>
        <taxon>Telluraves</taxon>
        <taxon>Australaves</taxon>
        <taxon>Passeriformes</taxon>
        <taxon>Thamnophilidae</taxon>
        <taxon>Willisornis</taxon>
    </lineage>
</organism>
<dbReference type="EMBL" id="WHWB01033289">
    <property type="protein sequence ID" value="KAJ7420740.1"/>
    <property type="molecule type" value="Genomic_DNA"/>
</dbReference>
<reference evidence="1" key="1">
    <citation type="submission" date="2019-10" db="EMBL/GenBank/DDBJ databases">
        <authorList>
            <person name="Soares A.E.R."/>
            <person name="Aleixo A."/>
            <person name="Schneider P."/>
            <person name="Miyaki C.Y."/>
            <person name="Schneider M.P."/>
            <person name="Mello C."/>
            <person name="Vasconcelos A.T.R."/>
        </authorList>
    </citation>
    <scope>NUCLEOTIDE SEQUENCE</scope>
    <source>
        <tissue evidence="1">Muscle</tissue>
    </source>
</reference>
<sequence>MKLKQKHRELENKNINIIDTESKDLGSAVYASDSQILFVCEQTTYIKSSGAPKKQQSKMKKFHLVL</sequence>
<name>A0ABQ9DLA1_9PASS</name>
<dbReference type="Proteomes" id="UP001145742">
    <property type="component" value="Unassembled WGS sequence"/>
</dbReference>
<gene>
    <name evidence="1" type="ORF">WISP_46964</name>
</gene>
<evidence type="ECO:0000313" key="2">
    <source>
        <dbReference type="Proteomes" id="UP001145742"/>
    </source>
</evidence>
<evidence type="ECO:0000313" key="1">
    <source>
        <dbReference type="EMBL" id="KAJ7420740.1"/>
    </source>
</evidence>
<comment type="caution">
    <text evidence="1">The sequence shown here is derived from an EMBL/GenBank/DDBJ whole genome shotgun (WGS) entry which is preliminary data.</text>
</comment>
<accession>A0ABQ9DLA1</accession>
<protein>
    <submittedName>
        <fullName evidence="1">Uncharacterized protein</fullName>
    </submittedName>
</protein>
<keyword evidence="2" id="KW-1185">Reference proteome</keyword>
<proteinExistence type="predicted"/>